<protein>
    <submittedName>
        <fullName evidence="1">Uncharacterized protein</fullName>
    </submittedName>
</protein>
<dbReference type="OrthoDB" id="447743at2759"/>
<organism evidence="1">
    <name type="scientific">Octopus bimaculoides</name>
    <name type="common">California two-spotted octopus</name>
    <dbReference type="NCBI Taxonomy" id="37653"/>
    <lineage>
        <taxon>Eukaryota</taxon>
        <taxon>Metazoa</taxon>
        <taxon>Spiralia</taxon>
        <taxon>Lophotrochozoa</taxon>
        <taxon>Mollusca</taxon>
        <taxon>Cephalopoda</taxon>
        <taxon>Coleoidea</taxon>
        <taxon>Octopodiformes</taxon>
        <taxon>Octopoda</taxon>
        <taxon>Incirrata</taxon>
        <taxon>Octopodidae</taxon>
        <taxon>Octopus</taxon>
    </lineage>
</organism>
<gene>
    <name evidence="1" type="ORF">OCBIM_22003991mg</name>
</gene>
<name>A0A0L8FYU4_OCTBM</name>
<accession>A0A0L8FYU4</accession>
<sequence length="183" mass="21054">MTEEGLETIDSCSLPDKYKVWCLQFMLIPKLLWPLLIYDICLSSVETMEAKINKYTRKWLIVPPSLTDVTLYCHQAKLKLPLKSILEDYKAGKARLLSMLEDSTDLIVRAVQSKLKTGKKWKVKEAVEVAKESLRMKEIIGHTQTNRQGLGSSKMEWWSKTKGKAKRNLVIQEIRGEEDKGKL</sequence>
<dbReference type="EMBL" id="KQ425171">
    <property type="protein sequence ID" value="KOF69848.1"/>
    <property type="molecule type" value="Genomic_DNA"/>
</dbReference>
<reference evidence="1" key="1">
    <citation type="submission" date="2015-07" db="EMBL/GenBank/DDBJ databases">
        <title>MeaNS - Measles Nucleotide Surveillance Program.</title>
        <authorList>
            <person name="Tran T."/>
            <person name="Druce J."/>
        </authorList>
    </citation>
    <scope>NUCLEOTIDE SEQUENCE</scope>
    <source>
        <strain evidence="1">UCB-OBI-ISO-001</strain>
        <tissue evidence="1">Gonad</tissue>
    </source>
</reference>
<evidence type="ECO:0000313" key="1">
    <source>
        <dbReference type="EMBL" id="KOF69848.1"/>
    </source>
</evidence>
<dbReference type="AlphaFoldDB" id="A0A0L8FYU4"/>
<proteinExistence type="predicted"/>